<dbReference type="Gene3D" id="1.10.3680.10">
    <property type="entry name" value="TerB-like"/>
    <property type="match status" value="1"/>
</dbReference>
<dbReference type="EMBL" id="LUCV01000029">
    <property type="protein sequence ID" value="OAI88496.1"/>
    <property type="molecule type" value="Genomic_DNA"/>
</dbReference>
<name>A0A177SGQ8_PSEPU</name>
<dbReference type="AlphaFoldDB" id="A0A177SGQ8"/>
<sequence length="189" mass="21481">MLMKFLSRSDKQHLIDLAKLLAIADKPLRWDGKTRDQLTSSSNLDALTIVTGDAERELIEELVQSTGSASAFDSFFSSSCNVERRLIDALKKLPMIVAEKPEYRVQAATSVLRELLNATRFELPSTSKVVLFELFLVALRDGHISSVEWALLKEFQLHHKLEDFIFDDLLERAETMNREVSKTISLILE</sequence>
<dbReference type="Proteomes" id="UP000077752">
    <property type="component" value="Unassembled WGS sequence"/>
</dbReference>
<organism evidence="1 2">
    <name type="scientific">Pseudomonas putida</name>
    <name type="common">Arthrobacter siderocapsulatus</name>
    <dbReference type="NCBI Taxonomy" id="303"/>
    <lineage>
        <taxon>Bacteria</taxon>
        <taxon>Pseudomonadati</taxon>
        <taxon>Pseudomonadota</taxon>
        <taxon>Gammaproteobacteria</taxon>
        <taxon>Pseudomonadales</taxon>
        <taxon>Pseudomonadaceae</taxon>
        <taxon>Pseudomonas</taxon>
    </lineage>
</organism>
<dbReference type="InterPro" id="IPR029024">
    <property type="entry name" value="TerB-like"/>
</dbReference>
<protein>
    <recommendedName>
        <fullName evidence="3">Co-chaperone DjlA N-terminal domain-containing protein</fullName>
    </recommendedName>
</protein>
<comment type="caution">
    <text evidence="1">The sequence shown here is derived from an EMBL/GenBank/DDBJ whole genome shotgun (WGS) entry which is preliminary data.</text>
</comment>
<proteinExistence type="predicted"/>
<gene>
    <name evidence="1" type="ORF">AYO28_22615</name>
</gene>
<evidence type="ECO:0000313" key="2">
    <source>
        <dbReference type="Proteomes" id="UP000077752"/>
    </source>
</evidence>
<evidence type="ECO:0000313" key="1">
    <source>
        <dbReference type="EMBL" id="OAI88496.1"/>
    </source>
</evidence>
<dbReference type="RefSeq" id="WP_064303593.1">
    <property type="nucleotide sequence ID" value="NZ_LUCV01000029.1"/>
</dbReference>
<accession>A0A177SGQ8</accession>
<reference evidence="1 2" key="1">
    <citation type="submission" date="2016-03" db="EMBL/GenBank/DDBJ databases">
        <title>Draft Genome Assembly of Pseudomonas putida strain CBF10-2.</title>
        <authorList>
            <person name="Iyer R.S."/>
            <person name="Damania A."/>
        </authorList>
    </citation>
    <scope>NUCLEOTIDE SEQUENCE [LARGE SCALE GENOMIC DNA]</scope>
    <source>
        <strain evidence="1 2">CBF10-2</strain>
    </source>
</reference>
<evidence type="ECO:0008006" key="3">
    <source>
        <dbReference type="Google" id="ProtNLM"/>
    </source>
</evidence>